<dbReference type="InterPro" id="IPR011057">
    <property type="entry name" value="Mss4-like_sf"/>
</dbReference>
<reference evidence="8" key="1">
    <citation type="submission" date="2016-10" db="EMBL/GenBank/DDBJ databases">
        <authorList>
            <person name="Varghese N."/>
            <person name="Submissions S."/>
        </authorList>
    </citation>
    <scope>NUCLEOTIDE SEQUENCE [LARGE SCALE GENOMIC DNA]</scope>
    <source>
        <strain evidence="8">DSM 11526</strain>
    </source>
</reference>
<dbReference type="STRING" id="1122198.SAMN02745729_12637"/>
<dbReference type="PROSITE" id="PS51891">
    <property type="entry name" value="CENP_V_GFA"/>
    <property type="match status" value="1"/>
</dbReference>
<organism evidence="7 8">
    <name type="scientific">Marinobacterium iners DSM 11526</name>
    <dbReference type="NCBI Taxonomy" id="1122198"/>
    <lineage>
        <taxon>Bacteria</taxon>
        <taxon>Pseudomonadati</taxon>
        <taxon>Pseudomonadota</taxon>
        <taxon>Gammaproteobacteria</taxon>
        <taxon>Oceanospirillales</taxon>
        <taxon>Oceanospirillaceae</taxon>
        <taxon>Marinobacterium</taxon>
    </lineage>
</organism>
<keyword evidence="3" id="KW-0862">Zinc</keyword>
<sequence length="187" mass="20776">MIRARIWGVVRAFLWGVFMSVVLCCLFGDNQHLELNRREQPPQYPQLVKEVCPMTIFRGGCLCGAVRYETTADPLNQRVCHCQECQKAIGAAFNARVLMSLDDVSITGPVSTFYSSETLERGSCSRCGSSIFSRRTPAGVIGLTAGSLDDSSLFNPDMHFWVSSKQPWLEIADDLPQYLEGPPSKGY</sequence>
<dbReference type="Gene3D" id="3.90.1590.10">
    <property type="entry name" value="glutathione-dependent formaldehyde- activating enzyme (gfa)"/>
    <property type="match status" value="1"/>
</dbReference>
<proteinExistence type="inferred from homology"/>
<feature type="domain" description="CENP-V/GFA" evidence="6">
    <location>
        <begin position="57"/>
        <end position="169"/>
    </location>
</feature>
<dbReference type="SUPFAM" id="SSF51316">
    <property type="entry name" value="Mss4-like"/>
    <property type="match status" value="1"/>
</dbReference>
<evidence type="ECO:0000256" key="1">
    <source>
        <dbReference type="ARBA" id="ARBA00005495"/>
    </source>
</evidence>
<dbReference type="PANTHER" id="PTHR33337">
    <property type="entry name" value="GFA DOMAIN-CONTAINING PROTEIN"/>
    <property type="match status" value="1"/>
</dbReference>
<keyword evidence="2" id="KW-0479">Metal-binding</keyword>
<protein>
    <submittedName>
        <fullName evidence="7">Uncharacterized conserved protein</fullName>
    </submittedName>
</protein>
<comment type="similarity">
    <text evidence="1">Belongs to the Gfa family.</text>
</comment>
<keyword evidence="4" id="KW-0456">Lyase</keyword>
<evidence type="ECO:0000256" key="3">
    <source>
        <dbReference type="ARBA" id="ARBA00022833"/>
    </source>
</evidence>
<dbReference type="Proteomes" id="UP000242469">
    <property type="component" value="Unassembled WGS sequence"/>
</dbReference>
<accession>A0A1H4H5A5</accession>
<evidence type="ECO:0000313" key="8">
    <source>
        <dbReference type="Proteomes" id="UP000242469"/>
    </source>
</evidence>
<dbReference type="GO" id="GO:0046872">
    <property type="term" value="F:metal ion binding"/>
    <property type="evidence" value="ECO:0007669"/>
    <property type="project" value="UniProtKB-KW"/>
</dbReference>
<keyword evidence="5" id="KW-0812">Transmembrane</keyword>
<dbReference type="PANTHER" id="PTHR33337:SF40">
    <property type="entry name" value="CENP-V_GFA DOMAIN-CONTAINING PROTEIN-RELATED"/>
    <property type="match status" value="1"/>
</dbReference>
<gene>
    <name evidence="7" type="ORF">SAMN02745729_12637</name>
</gene>
<evidence type="ECO:0000256" key="2">
    <source>
        <dbReference type="ARBA" id="ARBA00022723"/>
    </source>
</evidence>
<dbReference type="GO" id="GO:0016846">
    <property type="term" value="F:carbon-sulfur lyase activity"/>
    <property type="evidence" value="ECO:0007669"/>
    <property type="project" value="InterPro"/>
</dbReference>
<keyword evidence="5" id="KW-0472">Membrane</keyword>
<evidence type="ECO:0000256" key="4">
    <source>
        <dbReference type="ARBA" id="ARBA00023239"/>
    </source>
</evidence>
<name>A0A1H4H5A5_9GAMM</name>
<dbReference type="Pfam" id="PF04828">
    <property type="entry name" value="GFA"/>
    <property type="match status" value="1"/>
</dbReference>
<keyword evidence="5" id="KW-1133">Transmembrane helix</keyword>
<dbReference type="EMBL" id="FNRJ01000026">
    <property type="protein sequence ID" value="SEB16238.1"/>
    <property type="molecule type" value="Genomic_DNA"/>
</dbReference>
<evidence type="ECO:0000259" key="6">
    <source>
        <dbReference type="PROSITE" id="PS51891"/>
    </source>
</evidence>
<dbReference type="InterPro" id="IPR006913">
    <property type="entry name" value="CENP-V/GFA"/>
</dbReference>
<feature type="transmembrane region" description="Helical" evidence="5">
    <location>
        <begin position="6"/>
        <end position="28"/>
    </location>
</feature>
<keyword evidence="8" id="KW-1185">Reference proteome</keyword>
<evidence type="ECO:0000313" key="7">
    <source>
        <dbReference type="EMBL" id="SEB16238.1"/>
    </source>
</evidence>
<dbReference type="AlphaFoldDB" id="A0A1H4H5A5"/>
<evidence type="ECO:0000256" key="5">
    <source>
        <dbReference type="SAM" id="Phobius"/>
    </source>
</evidence>